<evidence type="ECO:0000313" key="9">
    <source>
        <dbReference type="EMBL" id="MBC8756907.1"/>
    </source>
</evidence>
<feature type="domain" description="Histidine kinase" evidence="7">
    <location>
        <begin position="442"/>
        <end position="658"/>
    </location>
</feature>
<dbReference type="PROSITE" id="PS50109">
    <property type="entry name" value="HIS_KIN"/>
    <property type="match status" value="1"/>
</dbReference>
<dbReference type="PRINTS" id="PR00344">
    <property type="entry name" value="BCTRLSENSOR"/>
</dbReference>
<dbReference type="PROSITE" id="PS50110">
    <property type="entry name" value="RESPONSE_REGULATORY"/>
    <property type="match status" value="1"/>
</dbReference>
<dbReference type="PANTHER" id="PTHR43547">
    <property type="entry name" value="TWO-COMPONENT HISTIDINE KINASE"/>
    <property type="match status" value="1"/>
</dbReference>
<keyword evidence="5" id="KW-0812">Transmembrane</keyword>
<dbReference type="PROSITE" id="PS01124">
    <property type="entry name" value="HTH_ARAC_FAMILY_2"/>
    <property type="match status" value="1"/>
</dbReference>
<protein>
    <recommendedName>
        <fullName evidence="2">histidine kinase</fullName>
        <ecNumber evidence="2">2.7.13.3</ecNumber>
    </recommendedName>
</protein>
<evidence type="ECO:0000256" key="1">
    <source>
        <dbReference type="ARBA" id="ARBA00000085"/>
    </source>
</evidence>
<evidence type="ECO:0000259" key="6">
    <source>
        <dbReference type="PROSITE" id="PS01124"/>
    </source>
</evidence>
<dbReference type="EMBL" id="JACGWS010000014">
    <property type="protein sequence ID" value="MBC8756907.1"/>
    <property type="molecule type" value="Genomic_DNA"/>
</dbReference>
<dbReference type="SUPFAM" id="SSF55874">
    <property type="entry name" value="ATPase domain of HSP90 chaperone/DNA topoisomerase II/histidine kinase"/>
    <property type="match status" value="1"/>
</dbReference>
<dbReference type="Gene3D" id="3.40.50.2300">
    <property type="match status" value="1"/>
</dbReference>
<dbReference type="SMART" id="SM00448">
    <property type="entry name" value="REC"/>
    <property type="match status" value="1"/>
</dbReference>
<evidence type="ECO:0000256" key="4">
    <source>
        <dbReference type="PROSITE-ProRule" id="PRU00169"/>
    </source>
</evidence>
<dbReference type="SMART" id="SM00388">
    <property type="entry name" value="HisKA"/>
    <property type="match status" value="1"/>
</dbReference>
<keyword evidence="5" id="KW-1133">Transmembrane helix</keyword>
<dbReference type="EC" id="2.7.13.3" evidence="2"/>
<feature type="modified residue" description="4-aspartylphosphate" evidence="4">
    <location>
        <position position="739"/>
    </location>
</feature>
<dbReference type="SMART" id="SM00387">
    <property type="entry name" value="HATPase_c"/>
    <property type="match status" value="1"/>
</dbReference>
<dbReference type="InterPro" id="IPR011006">
    <property type="entry name" value="CheY-like_superfamily"/>
</dbReference>
<dbReference type="Proteomes" id="UP000619238">
    <property type="component" value="Unassembled WGS sequence"/>
</dbReference>
<sequence>MKKTYLLISLIFVCTLHSKNKYERKDPSYLQALYEKMRQEVSKVSIDTTLLRAEKILNQFRRKNTFTPIEYSMVKKIHSATMLFLMDQHTIQRQYDSVQYYHAMIKEKIADNEVLGSAQLYLFESKISEKEYFKAITCLYKGLEHFKEIEATDKEILVYLKLAALYKKTNCKELSKEMDSILMNTYLHKDIPKSLKTRILINHASYIAIQGDPQNAIQVLKNINIRGFRNNPCLKKKYNKELACRYLKLKEVDSAKKYVKIAYENSNAAYLDDGATKNIFYAFIYFIDKNYIKAKRHLDLAKKSNARYHAEQFTRIKLNKLEFLINKELGRHDKALAAYEKYVSVRDSLKNFNLNMNASVLNFKLSRDKKIKVLEEKSETMDLVLEEKKKFYIFSTFLVSVSVSIFIFIIILHQRRKKQLKLLFENEKMKDIATIKNNFIENLSHEIRTPITITTGYLRLITNNAMDYSKIIKYADLTVRNNEQIIQMLNNFLTLLKQEKNLTTYKVTSDKMEEFLKEVVYSFQGVAEIKGVPIYYKSNIKPNQLLDYNYDDLRKIVNNLISNALKYTNPTNGIYVNAFINENGLNLIVRDEGIGIDKEEQKLIFDRFYQSKSHSLTGGFGIGLSLVHELVTKLKGTITLDSKKGIGSIFTILVPLAVENHLLYVDENTSKYRNIYTSKTIDPVIACKLPKILIVDDNIEMIGYLKELLSPILNCTFAFDGIQALSFANKTQYDVILSDLRMPVMDGHELKVALNTLPNYEAVPYIMMTASAEEYIENNKSVLGINDYLIKPFESMELITRINFHLEKNIYKKQLQSIENETITFNGAYSEFMDKINNIILENITNNEFTIHELAMQCGYSRKQFTQIVQEKTGLSPVKIILEVRLRKAYDLVVTDKYQSISEVLYTVGLNSRTYFNKVFAKRFGIKPGELIKKVKVENLV</sequence>
<dbReference type="InterPro" id="IPR036097">
    <property type="entry name" value="HisK_dim/P_sf"/>
</dbReference>
<dbReference type="InterPro" id="IPR003594">
    <property type="entry name" value="HATPase_dom"/>
</dbReference>
<dbReference type="InterPro" id="IPR004358">
    <property type="entry name" value="Sig_transdc_His_kin-like_C"/>
</dbReference>
<evidence type="ECO:0000259" key="8">
    <source>
        <dbReference type="PROSITE" id="PS50110"/>
    </source>
</evidence>
<dbReference type="SUPFAM" id="SSF47384">
    <property type="entry name" value="Homodimeric domain of signal transducing histidine kinase"/>
    <property type="match status" value="1"/>
</dbReference>
<comment type="caution">
    <text evidence="9">The sequence shown here is derived from an EMBL/GenBank/DDBJ whole genome shotgun (WGS) entry which is preliminary data.</text>
</comment>
<dbReference type="Pfam" id="PF00072">
    <property type="entry name" value="Response_reg"/>
    <property type="match status" value="1"/>
</dbReference>
<dbReference type="InterPro" id="IPR003661">
    <property type="entry name" value="HisK_dim/P_dom"/>
</dbReference>
<comment type="catalytic activity">
    <reaction evidence="1">
        <text>ATP + protein L-histidine = ADP + protein N-phospho-L-histidine.</text>
        <dbReference type="EC" id="2.7.13.3"/>
    </reaction>
</comment>
<dbReference type="Pfam" id="PF00512">
    <property type="entry name" value="HisKA"/>
    <property type="match status" value="1"/>
</dbReference>
<dbReference type="SMART" id="SM00342">
    <property type="entry name" value="HTH_ARAC"/>
    <property type="match status" value="1"/>
</dbReference>
<dbReference type="PANTHER" id="PTHR43547:SF2">
    <property type="entry name" value="HYBRID SIGNAL TRANSDUCTION HISTIDINE KINASE C"/>
    <property type="match status" value="1"/>
</dbReference>
<accession>A0ABR7QEE9</accession>
<organism evidence="9 10">
    <name type="scientific">Kordia aestuariivivens</name>
    <dbReference type="NCBI Taxonomy" id="2759037"/>
    <lineage>
        <taxon>Bacteria</taxon>
        <taxon>Pseudomonadati</taxon>
        <taxon>Bacteroidota</taxon>
        <taxon>Flavobacteriia</taxon>
        <taxon>Flavobacteriales</taxon>
        <taxon>Flavobacteriaceae</taxon>
        <taxon>Kordia</taxon>
    </lineage>
</organism>
<feature type="transmembrane region" description="Helical" evidence="5">
    <location>
        <begin position="391"/>
        <end position="412"/>
    </location>
</feature>
<keyword evidence="10" id="KW-1185">Reference proteome</keyword>
<dbReference type="Pfam" id="PF02518">
    <property type="entry name" value="HATPase_c"/>
    <property type="match status" value="1"/>
</dbReference>
<dbReference type="InterPro" id="IPR018060">
    <property type="entry name" value="HTH_AraC"/>
</dbReference>
<reference evidence="9 10" key="1">
    <citation type="submission" date="2020-07" db="EMBL/GenBank/DDBJ databases">
        <title>Description of Kordia aestuariivivens sp. nov., isolated from a tidal flat.</title>
        <authorList>
            <person name="Park S."/>
            <person name="Yoon J.-H."/>
        </authorList>
    </citation>
    <scope>NUCLEOTIDE SEQUENCE [LARGE SCALE GENOMIC DNA]</scope>
    <source>
        <strain evidence="9 10">YSTF-M3</strain>
    </source>
</reference>
<proteinExistence type="predicted"/>
<name>A0ABR7QEE9_9FLAO</name>
<evidence type="ECO:0000256" key="5">
    <source>
        <dbReference type="SAM" id="Phobius"/>
    </source>
</evidence>
<dbReference type="RefSeq" id="WP_187563947.1">
    <property type="nucleotide sequence ID" value="NZ_JACGWS010000014.1"/>
</dbReference>
<evidence type="ECO:0000256" key="2">
    <source>
        <dbReference type="ARBA" id="ARBA00012438"/>
    </source>
</evidence>
<dbReference type="Gene3D" id="3.30.565.10">
    <property type="entry name" value="Histidine kinase-like ATPase, C-terminal domain"/>
    <property type="match status" value="1"/>
</dbReference>
<evidence type="ECO:0000256" key="3">
    <source>
        <dbReference type="ARBA" id="ARBA00022553"/>
    </source>
</evidence>
<dbReference type="InterPro" id="IPR005467">
    <property type="entry name" value="His_kinase_dom"/>
</dbReference>
<keyword evidence="5" id="KW-0472">Membrane</keyword>
<dbReference type="CDD" id="cd00082">
    <property type="entry name" value="HisKA"/>
    <property type="match status" value="1"/>
</dbReference>
<feature type="domain" description="Response regulatory" evidence="8">
    <location>
        <begin position="691"/>
        <end position="806"/>
    </location>
</feature>
<evidence type="ECO:0000313" key="10">
    <source>
        <dbReference type="Proteomes" id="UP000619238"/>
    </source>
</evidence>
<dbReference type="SUPFAM" id="SSF52172">
    <property type="entry name" value="CheY-like"/>
    <property type="match status" value="1"/>
</dbReference>
<feature type="domain" description="HTH araC/xylS-type" evidence="6">
    <location>
        <begin position="834"/>
        <end position="934"/>
    </location>
</feature>
<dbReference type="InterPro" id="IPR036890">
    <property type="entry name" value="HATPase_C_sf"/>
</dbReference>
<dbReference type="InterPro" id="IPR001789">
    <property type="entry name" value="Sig_transdc_resp-reg_receiver"/>
</dbReference>
<dbReference type="Gene3D" id="1.10.287.130">
    <property type="match status" value="1"/>
</dbReference>
<dbReference type="Pfam" id="PF12833">
    <property type="entry name" value="HTH_18"/>
    <property type="match status" value="1"/>
</dbReference>
<dbReference type="Gene3D" id="1.10.10.60">
    <property type="entry name" value="Homeodomain-like"/>
    <property type="match status" value="1"/>
</dbReference>
<evidence type="ECO:0000259" key="7">
    <source>
        <dbReference type="PROSITE" id="PS50109"/>
    </source>
</evidence>
<gene>
    <name evidence="9" type="ORF">H2O64_19695</name>
</gene>
<keyword evidence="3 4" id="KW-0597">Phosphoprotein</keyword>
<dbReference type="CDD" id="cd00075">
    <property type="entry name" value="HATPase"/>
    <property type="match status" value="1"/>
</dbReference>